<feature type="compositionally biased region" description="Basic and acidic residues" evidence="10">
    <location>
        <begin position="346"/>
        <end position="356"/>
    </location>
</feature>
<reference evidence="12" key="1">
    <citation type="submission" date="2023-02" db="EMBL/GenBank/DDBJ databases">
        <title>Genome of toxic invasive species Heracleum sosnowskyi carries increased number of genes despite the absence of recent whole-genome duplications.</title>
        <authorList>
            <person name="Schelkunov M."/>
            <person name="Shtratnikova V."/>
            <person name="Makarenko M."/>
            <person name="Klepikova A."/>
            <person name="Omelchenko D."/>
            <person name="Novikova G."/>
            <person name="Obukhova E."/>
            <person name="Bogdanov V."/>
            <person name="Penin A."/>
            <person name="Logacheva M."/>
        </authorList>
    </citation>
    <scope>NUCLEOTIDE SEQUENCE</scope>
    <source>
        <strain evidence="12">Hsosn_3</strain>
        <tissue evidence="12">Leaf</tissue>
    </source>
</reference>
<keyword evidence="3" id="KW-0963">Cytoplasm</keyword>
<keyword evidence="5" id="KW-0597">Phosphoprotein</keyword>
<evidence type="ECO:0000256" key="8">
    <source>
        <dbReference type="ARBA" id="ARBA00023163"/>
    </source>
</evidence>
<dbReference type="PANTHER" id="PTHR31169:SF23">
    <property type="entry name" value="OS03G0572250 PROTEIN"/>
    <property type="match status" value="1"/>
</dbReference>
<name>A0AAD8HA06_9APIA</name>
<dbReference type="GO" id="GO:0006355">
    <property type="term" value="P:regulation of DNA-templated transcription"/>
    <property type="evidence" value="ECO:0007669"/>
    <property type="project" value="InterPro"/>
</dbReference>
<accession>A0AAD8HA06</accession>
<dbReference type="GO" id="GO:0005737">
    <property type="term" value="C:cytoplasm"/>
    <property type="evidence" value="ECO:0007669"/>
    <property type="project" value="UniProtKB-SubCell"/>
</dbReference>
<gene>
    <name evidence="12" type="ORF">POM88_039423</name>
</gene>
<dbReference type="GO" id="GO:0051301">
    <property type="term" value="P:cell division"/>
    <property type="evidence" value="ECO:0007669"/>
    <property type="project" value="UniProtKB-KW"/>
</dbReference>
<keyword evidence="4" id="KW-1017">Isopeptide bond</keyword>
<protein>
    <submittedName>
        <fullName evidence="12">Cell division cycle-associated protein 7</fullName>
    </submittedName>
</protein>
<dbReference type="GO" id="GO:0005634">
    <property type="term" value="C:nucleus"/>
    <property type="evidence" value="ECO:0007669"/>
    <property type="project" value="UniProtKB-SubCell"/>
</dbReference>
<keyword evidence="7" id="KW-0805">Transcription regulation</keyword>
<evidence type="ECO:0000256" key="2">
    <source>
        <dbReference type="ARBA" id="ARBA00004496"/>
    </source>
</evidence>
<dbReference type="EMBL" id="JAUIZM010000009">
    <property type="protein sequence ID" value="KAK1363862.1"/>
    <property type="molecule type" value="Genomic_DNA"/>
</dbReference>
<evidence type="ECO:0000256" key="3">
    <source>
        <dbReference type="ARBA" id="ARBA00022490"/>
    </source>
</evidence>
<comment type="caution">
    <text evidence="12">The sequence shown here is derived from an EMBL/GenBank/DDBJ whole genome shotgun (WGS) entry which is preliminary data.</text>
</comment>
<dbReference type="InterPro" id="IPR018866">
    <property type="entry name" value="Znf-4CXXC_R1"/>
</dbReference>
<keyword evidence="12" id="KW-0131">Cell cycle</keyword>
<evidence type="ECO:0000256" key="1">
    <source>
        <dbReference type="ARBA" id="ARBA00004123"/>
    </source>
</evidence>
<evidence type="ECO:0000256" key="7">
    <source>
        <dbReference type="ARBA" id="ARBA00023015"/>
    </source>
</evidence>
<sequence length="514" mass="57198">MATMTNATEQNILNENNEKKMNEYERLRQERIKENFERMKQLGILDLSLKLKTANKPKPTKKYNNGSSSSTPQRESPMRRHVGPVRRSSRLGNATPVSYSEITLSKKGSFETDLLTEGSKPEVYTEDQLKLLGCSNTSWTLFVDGYGKDGKRIYDPVNGKTCHQCRQKTLGYRTQCSQCCKIQGQFCGDCLYMRYGENVLEALQNPDWICPVCRGICNCSLCRNAKGWAPTGIMYKKITKLGFKSVAHYLLQTATDSEKEGTKVPVSAKRSLAFSTSEATSMMMESADSKDNLKESVELKFEEDKMNENHKDDGSMPETKDQESLDPEPKDNCQHGENNIDGNVDAETKEGSAKISDDVVANKDIVDTETKEGSANNIDGNVVTETKEGSAKIGDDVVANKDIVQYMENEHCNSIVANQNSMLSERKMLKRSELIGPGRSVVGSEPDSIGARLRVAKIGADVITNKEDSVQYMENKHCDSCVAKNTAASKRKPPTPMPNSIGARLRARRRICSQ</sequence>
<evidence type="ECO:0000259" key="11">
    <source>
        <dbReference type="Pfam" id="PF10497"/>
    </source>
</evidence>
<evidence type="ECO:0000256" key="5">
    <source>
        <dbReference type="ARBA" id="ARBA00022553"/>
    </source>
</evidence>
<feature type="compositionally biased region" description="Polar residues" evidence="10">
    <location>
        <begin position="1"/>
        <end position="13"/>
    </location>
</feature>
<organism evidence="12 13">
    <name type="scientific">Heracleum sosnowskyi</name>
    <dbReference type="NCBI Taxonomy" id="360622"/>
    <lineage>
        <taxon>Eukaryota</taxon>
        <taxon>Viridiplantae</taxon>
        <taxon>Streptophyta</taxon>
        <taxon>Embryophyta</taxon>
        <taxon>Tracheophyta</taxon>
        <taxon>Spermatophyta</taxon>
        <taxon>Magnoliopsida</taxon>
        <taxon>eudicotyledons</taxon>
        <taxon>Gunneridae</taxon>
        <taxon>Pentapetalae</taxon>
        <taxon>asterids</taxon>
        <taxon>campanulids</taxon>
        <taxon>Apiales</taxon>
        <taxon>Apiaceae</taxon>
        <taxon>Apioideae</taxon>
        <taxon>apioid superclade</taxon>
        <taxon>Tordylieae</taxon>
        <taxon>Tordyliinae</taxon>
        <taxon>Heracleum</taxon>
    </lineage>
</organism>
<dbReference type="Pfam" id="PF10497">
    <property type="entry name" value="zf-4CXXC_R1"/>
    <property type="match status" value="1"/>
</dbReference>
<feature type="compositionally biased region" description="Polar residues" evidence="10">
    <location>
        <begin position="62"/>
        <end position="74"/>
    </location>
</feature>
<evidence type="ECO:0000256" key="4">
    <source>
        <dbReference type="ARBA" id="ARBA00022499"/>
    </source>
</evidence>
<feature type="compositionally biased region" description="Basic residues" evidence="10">
    <location>
        <begin position="79"/>
        <end position="89"/>
    </location>
</feature>
<feature type="region of interest" description="Disordered" evidence="10">
    <location>
        <begin position="53"/>
        <end position="96"/>
    </location>
</feature>
<keyword evidence="6" id="KW-0832">Ubl conjugation</keyword>
<keyword evidence="12" id="KW-0132">Cell division</keyword>
<evidence type="ECO:0000256" key="6">
    <source>
        <dbReference type="ARBA" id="ARBA00022843"/>
    </source>
</evidence>
<dbReference type="InterPro" id="IPR040221">
    <property type="entry name" value="CDCA7/CDA7L"/>
</dbReference>
<evidence type="ECO:0000256" key="10">
    <source>
        <dbReference type="SAM" id="MobiDB-lite"/>
    </source>
</evidence>
<proteinExistence type="predicted"/>
<feature type="region of interest" description="Disordered" evidence="10">
    <location>
        <begin position="1"/>
        <end position="20"/>
    </location>
</feature>
<feature type="region of interest" description="Disordered" evidence="10">
    <location>
        <begin position="302"/>
        <end position="356"/>
    </location>
</feature>
<feature type="compositionally biased region" description="Basic and acidic residues" evidence="10">
    <location>
        <begin position="302"/>
        <end position="334"/>
    </location>
</feature>
<reference evidence="12" key="2">
    <citation type="submission" date="2023-05" db="EMBL/GenBank/DDBJ databases">
        <authorList>
            <person name="Schelkunov M.I."/>
        </authorList>
    </citation>
    <scope>NUCLEOTIDE SEQUENCE</scope>
    <source>
        <strain evidence="12">Hsosn_3</strain>
        <tissue evidence="12">Leaf</tissue>
    </source>
</reference>
<comment type="subcellular location">
    <subcellularLocation>
        <location evidence="2">Cytoplasm</location>
    </subcellularLocation>
    <subcellularLocation>
        <location evidence="1">Nucleus</location>
    </subcellularLocation>
</comment>
<dbReference type="AlphaFoldDB" id="A0AAD8HA06"/>
<keyword evidence="8" id="KW-0804">Transcription</keyword>
<feature type="domain" description="Zinc-finger" evidence="11">
    <location>
        <begin position="154"/>
        <end position="250"/>
    </location>
</feature>
<keyword evidence="9" id="KW-0539">Nucleus</keyword>
<keyword evidence="13" id="KW-1185">Reference proteome</keyword>
<dbReference type="PANTHER" id="PTHR31169">
    <property type="entry name" value="OS05G0300700 PROTEIN"/>
    <property type="match status" value="1"/>
</dbReference>
<evidence type="ECO:0000313" key="12">
    <source>
        <dbReference type="EMBL" id="KAK1363862.1"/>
    </source>
</evidence>
<evidence type="ECO:0000313" key="13">
    <source>
        <dbReference type="Proteomes" id="UP001237642"/>
    </source>
</evidence>
<evidence type="ECO:0000256" key="9">
    <source>
        <dbReference type="ARBA" id="ARBA00023242"/>
    </source>
</evidence>
<dbReference type="Proteomes" id="UP001237642">
    <property type="component" value="Unassembled WGS sequence"/>
</dbReference>